<protein>
    <submittedName>
        <fullName evidence="4">Uncharacterized protein</fullName>
    </submittedName>
</protein>
<name>A0A367YNN8_9ASCO</name>
<dbReference type="InterPro" id="IPR050333">
    <property type="entry name" value="SLRP"/>
</dbReference>
<dbReference type="Gene3D" id="3.80.10.10">
    <property type="entry name" value="Ribonuclease Inhibitor"/>
    <property type="match status" value="2"/>
</dbReference>
<evidence type="ECO:0000313" key="5">
    <source>
        <dbReference type="Proteomes" id="UP000253472"/>
    </source>
</evidence>
<comment type="caution">
    <text evidence="4">The sequence shown here is derived from an EMBL/GenBank/DDBJ whole genome shotgun (WGS) entry which is preliminary data.</text>
</comment>
<dbReference type="AlphaFoldDB" id="A0A367YNN8"/>
<dbReference type="PANTHER" id="PTHR45712:SF22">
    <property type="entry name" value="INSULIN-LIKE GROWTH FACTOR-BINDING PROTEIN COMPLEX ACID LABILE SUBUNIT"/>
    <property type="match status" value="1"/>
</dbReference>
<keyword evidence="2" id="KW-0677">Repeat</keyword>
<dbReference type="EMBL" id="QLNQ01000001">
    <property type="protein sequence ID" value="RCK67169.1"/>
    <property type="molecule type" value="Genomic_DNA"/>
</dbReference>
<reference evidence="4 5" key="1">
    <citation type="submission" date="2018-06" db="EMBL/GenBank/DDBJ databases">
        <title>Whole genome sequencing of Candida tropicalis (genome annotated by CSBL at Korea University).</title>
        <authorList>
            <person name="Ahn J."/>
        </authorList>
    </citation>
    <scope>NUCLEOTIDE SEQUENCE [LARGE SCALE GENOMIC DNA]</scope>
    <source>
        <strain evidence="4 5">ATCC 20962</strain>
    </source>
</reference>
<evidence type="ECO:0000313" key="4">
    <source>
        <dbReference type="EMBL" id="RCK67169.1"/>
    </source>
</evidence>
<feature type="region of interest" description="Disordered" evidence="3">
    <location>
        <begin position="120"/>
        <end position="149"/>
    </location>
</feature>
<evidence type="ECO:0000256" key="2">
    <source>
        <dbReference type="ARBA" id="ARBA00022737"/>
    </source>
</evidence>
<feature type="region of interest" description="Disordered" evidence="3">
    <location>
        <begin position="30"/>
        <end position="52"/>
    </location>
</feature>
<feature type="compositionally biased region" description="Low complexity" evidence="3">
    <location>
        <begin position="35"/>
        <end position="52"/>
    </location>
</feature>
<evidence type="ECO:0000256" key="1">
    <source>
        <dbReference type="ARBA" id="ARBA00022614"/>
    </source>
</evidence>
<accession>A0A367YNN8</accession>
<dbReference type="InterPro" id="IPR032675">
    <property type="entry name" value="LRR_dom_sf"/>
</dbReference>
<keyword evidence="5" id="KW-1185">Reference proteome</keyword>
<dbReference type="OrthoDB" id="7451790at2759"/>
<dbReference type="Proteomes" id="UP000253472">
    <property type="component" value="Unassembled WGS sequence"/>
</dbReference>
<organism evidence="4 5">
    <name type="scientific">Candida viswanathii</name>
    <dbReference type="NCBI Taxonomy" id="5486"/>
    <lineage>
        <taxon>Eukaryota</taxon>
        <taxon>Fungi</taxon>
        <taxon>Dikarya</taxon>
        <taxon>Ascomycota</taxon>
        <taxon>Saccharomycotina</taxon>
        <taxon>Pichiomycetes</taxon>
        <taxon>Debaryomycetaceae</taxon>
        <taxon>Candida/Lodderomyces clade</taxon>
        <taxon>Candida</taxon>
    </lineage>
</organism>
<keyword evidence="1" id="KW-0433">Leucine-rich repeat</keyword>
<dbReference type="STRING" id="5486.A0A367YNN8"/>
<dbReference type="SUPFAM" id="SSF52058">
    <property type="entry name" value="L domain-like"/>
    <property type="match status" value="2"/>
</dbReference>
<evidence type="ECO:0000256" key="3">
    <source>
        <dbReference type="SAM" id="MobiDB-lite"/>
    </source>
</evidence>
<sequence>MSMLSSTIDTLISEAGGMVEQILPLKRSAGRLDGSRGSMTTTSSTVEETPSASIEELCTAVDELPLESPLMEMDAASIGSDINTIHRSNESGPPLFERTVLQYHDIQVNVPESRVSLTATEVDTEPSLSHSSAGQVDSSRPMKIPSPKKDTVRNVYDIEELVHEPEVVAPVTTERKVNPVSQTLKMNAPIKKFKLANAANGCGDIDEVPLIVNSPIANEIKLPTNNTWVLYDYEHLFGSRSFQREIDLAKSLRFIDEYSDPVPDLREEDLIYISTRIINPAKILSLYLEASTRKRDLYLDLIMSNNGCNILLQLMKYFKEHESKIIKLLDAVHVRILASYVHQIKVVLGMFTEMSKFFQKIKTLGLFIGIHQYENGYVLGAPQEERIKLPSRLDKIFLSNGLKLTDFSHLPISVKHIGLHNVHMVTFSKFNLSKHLESLHISGDKIELNTRLENFPPGFYTLRDVKFDASVVVNFNFEKFSHLSSLSLLNVNFGQSRQLEFPILLKKLEFINCALSSHVPPFPDTLKMLVITGGKWSRKKNANLSRLQRLKLSDVQVKDLTEKLNACHGLLVLEISNCSFNDVGALHMPSKLSTLKLVNVNLNGFKFTGFPATLEQVDLENNDICSLVPKAKLKSLRIAANKLAGRVDMTGLPVRDINLEGNKELESLYLHDKTTVLTANNTTIQHITGSGLTKLVLNGCSTIDWKQFKIPQFVTQLSLRKCEIVTFDSQEDINHVKMLDLGDNKLKSVSLGKYTHLEDVELSSNYLTTLVTENFPATIKSINAMKNRIAEVRLQELALLDWLQLSDNKLTSMQRIQLPPSLSTLILNHNNFGEINDSIIKLPEKLRHLELKKCKIAKLDLTLGPELMSCCLNGNKLYMKNFQIRFVKLPCNLKFLDLGSNFFKLFDFNMVSGIDLAEINLANNMFDEVPDEIPDNILSAIIFKVH</sequence>
<gene>
    <name evidence="4" type="ORF">Cantr_02452</name>
</gene>
<feature type="compositionally biased region" description="Polar residues" evidence="3">
    <location>
        <begin position="120"/>
        <end position="138"/>
    </location>
</feature>
<proteinExistence type="predicted"/>
<dbReference type="PANTHER" id="PTHR45712">
    <property type="entry name" value="AGAP008170-PA"/>
    <property type="match status" value="1"/>
</dbReference>